<reference evidence="1 2" key="2">
    <citation type="submission" date="2018-11" db="EMBL/GenBank/DDBJ databases">
        <authorList>
            <consortium name="Pathogen Informatics"/>
        </authorList>
    </citation>
    <scope>NUCLEOTIDE SEQUENCE [LARGE SCALE GENOMIC DNA]</scope>
</reference>
<evidence type="ECO:0000313" key="3">
    <source>
        <dbReference type="WBParaSite" id="GPUH_0002541001-mRNA-1"/>
    </source>
</evidence>
<dbReference type="EMBL" id="UYRT01104932">
    <property type="protein sequence ID" value="VDN44127.1"/>
    <property type="molecule type" value="Genomic_DNA"/>
</dbReference>
<gene>
    <name evidence="1" type="ORF">GPUH_LOCUS25379</name>
</gene>
<protein>
    <submittedName>
        <fullName evidence="1 3">Uncharacterized protein</fullName>
    </submittedName>
</protein>
<evidence type="ECO:0000313" key="1">
    <source>
        <dbReference type="EMBL" id="VDN44127.1"/>
    </source>
</evidence>
<organism evidence="3">
    <name type="scientific">Gongylonema pulchrum</name>
    <dbReference type="NCBI Taxonomy" id="637853"/>
    <lineage>
        <taxon>Eukaryota</taxon>
        <taxon>Metazoa</taxon>
        <taxon>Ecdysozoa</taxon>
        <taxon>Nematoda</taxon>
        <taxon>Chromadorea</taxon>
        <taxon>Rhabditida</taxon>
        <taxon>Spirurina</taxon>
        <taxon>Spiruromorpha</taxon>
        <taxon>Spiruroidea</taxon>
        <taxon>Gongylonematidae</taxon>
        <taxon>Gongylonema</taxon>
    </lineage>
</organism>
<dbReference type="WBParaSite" id="GPUH_0002541001-mRNA-1">
    <property type="protein sequence ID" value="GPUH_0002541001-mRNA-1"/>
    <property type="gene ID" value="GPUH_0002541001"/>
</dbReference>
<name>A0A183EWN9_9BILA</name>
<dbReference type="AlphaFoldDB" id="A0A183EWN9"/>
<dbReference type="Proteomes" id="UP000271098">
    <property type="component" value="Unassembled WGS sequence"/>
</dbReference>
<proteinExistence type="predicted"/>
<sequence>MHSKQSWFEKAAALADLDLDDSAFGQNDDTASAKEDLKREKKALSTLLKRLLSQPLPASNIHLKKTRYVTAETASNYERSVTRSAIVSLMENGEHEKVLKKKCRTISARYLQNMKNRKKRGKRR</sequence>
<reference evidence="3" key="1">
    <citation type="submission" date="2016-06" db="UniProtKB">
        <authorList>
            <consortium name="WormBaseParasite"/>
        </authorList>
    </citation>
    <scope>IDENTIFICATION</scope>
</reference>
<accession>A0A183EWN9</accession>
<keyword evidence="2" id="KW-1185">Reference proteome</keyword>
<evidence type="ECO:0000313" key="2">
    <source>
        <dbReference type="Proteomes" id="UP000271098"/>
    </source>
</evidence>